<evidence type="ECO:0000313" key="1">
    <source>
        <dbReference type="EMBL" id="KAJ4706249.1"/>
    </source>
</evidence>
<proteinExistence type="predicted"/>
<evidence type="ECO:0000313" key="2">
    <source>
        <dbReference type="Proteomes" id="UP001164539"/>
    </source>
</evidence>
<accession>A0ACC1X6C6</accession>
<reference evidence="1 2" key="1">
    <citation type="journal article" date="2023" name="Science">
        <title>Complex scaffold remodeling in plant triterpene biosynthesis.</title>
        <authorList>
            <person name="De La Pena R."/>
            <person name="Hodgson H."/>
            <person name="Liu J.C."/>
            <person name="Stephenson M.J."/>
            <person name="Martin A.C."/>
            <person name="Owen C."/>
            <person name="Harkess A."/>
            <person name="Leebens-Mack J."/>
            <person name="Jimenez L.E."/>
            <person name="Osbourn A."/>
            <person name="Sattely E.S."/>
        </authorList>
    </citation>
    <scope>NUCLEOTIDE SEQUENCE [LARGE SCALE GENOMIC DNA]</scope>
    <source>
        <strain evidence="2">cv. JPN11</strain>
        <tissue evidence="1">Leaf</tissue>
    </source>
</reference>
<keyword evidence="2" id="KW-1185">Reference proteome</keyword>
<comment type="caution">
    <text evidence="1">The sequence shown here is derived from an EMBL/GenBank/DDBJ whole genome shotgun (WGS) entry which is preliminary data.</text>
</comment>
<feature type="non-terminal residue" evidence="1">
    <location>
        <position position="1"/>
    </location>
</feature>
<sequence length="99" mass="10921">VSSLLPFIPLQKLYGDGSIICELNQRQLDVQILMIGFSPIRSIMVMVVLTVSILLLPLLLPPLPPPPLMLLLVPVLIMAVLIFLAFLPSKEPNFVFTSV</sequence>
<name>A0ACC1X6C6_MELAZ</name>
<organism evidence="1 2">
    <name type="scientific">Melia azedarach</name>
    <name type="common">Chinaberry tree</name>
    <dbReference type="NCBI Taxonomy" id="155640"/>
    <lineage>
        <taxon>Eukaryota</taxon>
        <taxon>Viridiplantae</taxon>
        <taxon>Streptophyta</taxon>
        <taxon>Embryophyta</taxon>
        <taxon>Tracheophyta</taxon>
        <taxon>Spermatophyta</taxon>
        <taxon>Magnoliopsida</taxon>
        <taxon>eudicotyledons</taxon>
        <taxon>Gunneridae</taxon>
        <taxon>Pentapetalae</taxon>
        <taxon>rosids</taxon>
        <taxon>malvids</taxon>
        <taxon>Sapindales</taxon>
        <taxon>Meliaceae</taxon>
        <taxon>Melia</taxon>
    </lineage>
</organism>
<dbReference type="Proteomes" id="UP001164539">
    <property type="component" value="Chromosome 11"/>
</dbReference>
<gene>
    <name evidence="1" type="ORF">OWV82_019924</name>
</gene>
<protein>
    <submittedName>
        <fullName evidence="1">Uncharacterized protein</fullName>
    </submittedName>
</protein>
<dbReference type="EMBL" id="CM051404">
    <property type="protein sequence ID" value="KAJ4706249.1"/>
    <property type="molecule type" value="Genomic_DNA"/>
</dbReference>